<sequence length="143" mass="15364">MIVKILGSSGQKVILASSLVILLIHLWLLKKSSKLGLQSMTPGQISLGLDLTYAPSTITTQKPTERELKLLFEAMYDDYLSGQPSVAPRPAPAAPANQNLQTSHASITIQGSASTPTYSSSQPLNTPNTSQDVDEPSQQHVHQ</sequence>
<protein>
    <submittedName>
        <fullName evidence="3">Uncharacterized protein</fullName>
    </submittedName>
</protein>
<feature type="transmembrane region" description="Helical" evidence="2">
    <location>
        <begin position="12"/>
        <end position="29"/>
    </location>
</feature>
<keyword evidence="2" id="KW-1133">Transmembrane helix</keyword>
<evidence type="ECO:0000256" key="2">
    <source>
        <dbReference type="SAM" id="Phobius"/>
    </source>
</evidence>
<evidence type="ECO:0000313" key="3">
    <source>
        <dbReference type="EMBL" id="GJS85434.1"/>
    </source>
</evidence>
<keyword evidence="4" id="KW-1185">Reference proteome</keyword>
<keyword evidence="2" id="KW-0472">Membrane</keyword>
<feature type="region of interest" description="Disordered" evidence="1">
    <location>
        <begin position="83"/>
        <end position="143"/>
    </location>
</feature>
<name>A0ABQ4Z5J2_9ASTR</name>
<reference evidence="3" key="2">
    <citation type="submission" date="2022-01" db="EMBL/GenBank/DDBJ databases">
        <authorList>
            <person name="Yamashiro T."/>
            <person name="Shiraishi A."/>
            <person name="Satake H."/>
            <person name="Nakayama K."/>
        </authorList>
    </citation>
    <scope>NUCLEOTIDE SEQUENCE</scope>
</reference>
<dbReference type="Proteomes" id="UP001151760">
    <property type="component" value="Unassembled WGS sequence"/>
</dbReference>
<feature type="compositionally biased region" description="Polar residues" evidence="1">
    <location>
        <begin position="97"/>
        <end position="143"/>
    </location>
</feature>
<accession>A0ABQ4Z5J2</accession>
<proteinExistence type="predicted"/>
<evidence type="ECO:0000313" key="4">
    <source>
        <dbReference type="Proteomes" id="UP001151760"/>
    </source>
</evidence>
<gene>
    <name evidence="3" type="ORF">Tco_0751975</name>
</gene>
<dbReference type="EMBL" id="BQNB010011049">
    <property type="protein sequence ID" value="GJS85434.1"/>
    <property type="molecule type" value="Genomic_DNA"/>
</dbReference>
<keyword evidence="2" id="KW-0812">Transmembrane</keyword>
<organism evidence="3 4">
    <name type="scientific">Tanacetum coccineum</name>
    <dbReference type="NCBI Taxonomy" id="301880"/>
    <lineage>
        <taxon>Eukaryota</taxon>
        <taxon>Viridiplantae</taxon>
        <taxon>Streptophyta</taxon>
        <taxon>Embryophyta</taxon>
        <taxon>Tracheophyta</taxon>
        <taxon>Spermatophyta</taxon>
        <taxon>Magnoliopsida</taxon>
        <taxon>eudicotyledons</taxon>
        <taxon>Gunneridae</taxon>
        <taxon>Pentapetalae</taxon>
        <taxon>asterids</taxon>
        <taxon>campanulids</taxon>
        <taxon>Asterales</taxon>
        <taxon>Asteraceae</taxon>
        <taxon>Asteroideae</taxon>
        <taxon>Anthemideae</taxon>
        <taxon>Anthemidinae</taxon>
        <taxon>Tanacetum</taxon>
    </lineage>
</organism>
<comment type="caution">
    <text evidence="3">The sequence shown here is derived from an EMBL/GenBank/DDBJ whole genome shotgun (WGS) entry which is preliminary data.</text>
</comment>
<reference evidence="3" key="1">
    <citation type="journal article" date="2022" name="Int. J. Mol. Sci.">
        <title>Draft Genome of Tanacetum Coccineum: Genomic Comparison of Closely Related Tanacetum-Family Plants.</title>
        <authorList>
            <person name="Yamashiro T."/>
            <person name="Shiraishi A."/>
            <person name="Nakayama K."/>
            <person name="Satake H."/>
        </authorList>
    </citation>
    <scope>NUCLEOTIDE SEQUENCE</scope>
</reference>
<evidence type="ECO:0000256" key="1">
    <source>
        <dbReference type="SAM" id="MobiDB-lite"/>
    </source>
</evidence>